<name>A0ACB8QP70_9AGAM</name>
<evidence type="ECO:0000313" key="2">
    <source>
        <dbReference type="Proteomes" id="UP000814128"/>
    </source>
</evidence>
<comment type="caution">
    <text evidence="1">The sequence shown here is derived from an EMBL/GenBank/DDBJ whole genome shotgun (WGS) entry which is preliminary data.</text>
</comment>
<organism evidence="1 2">
    <name type="scientific">Vararia minispora EC-137</name>
    <dbReference type="NCBI Taxonomy" id="1314806"/>
    <lineage>
        <taxon>Eukaryota</taxon>
        <taxon>Fungi</taxon>
        <taxon>Dikarya</taxon>
        <taxon>Basidiomycota</taxon>
        <taxon>Agaricomycotina</taxon>
        <taxon>Agaricomycetes</taxon>
        <taxon>Russulales</taxon>
        <taxon>Lachnocladiaceae</taxon>
        <taxon>Vararia</taxon>
    </lineage>
</organism>
<dbReference type="EMBL" id="MU273518">
    <property type="protein sequence ID" value="KAI0033490.1"/>
    <property type="molecule type" value="Genomic_DNA"/>
</dbReference>
<proteinExistence type="predicted"/>
<accession>A0ACB8QP70</accession>
<keyword evidence="2" id="KW-1185">Reference proteome</keyword>
<sequence>MFARLSVVALLAAALAIAAPQTSTSCNSGSTQCCNSIQPASSQQAADLLSLIGVNLQGLNIPIGIDCTPINVLGIGSNSCQQQVACCQGGTSGTIGLGCVPIGIAAL</sequence>
<reference evidence="1" key="2">
    <citation type="journal article" date="2022" name="New Phytol.">
        <title>Evolutionary transition to the ectomycorrhizal habit in the genomes of a hyperdiverse lineage of mushroom-forming fungi.</title>
        <authorList>
            <person name="Looney B."/>
            <person name="Miyauchi S."/>
            <person name="Morin E."/>
            <person name="Drula E."/>
            <person name="Courty P.E."/>
            <person name="Kohler A."/>
            <person name="Kuo A."/>
            <person name="LaButti K."/>
            <person name="Pangilinan J."/>
            <person name="Lipzen A."/>
            <person name="Riley R."/>
            <person name="Andreopoulos W."/>
            <person name="He G."/>
            <person name="Johnson J."/>
            <person name="Nolan M."/>
            <person name="Tritt A."/>
            <person name="Barry K.W."/>
            <person name="Grigoriev I.V."/>
            <person name="Nagy L.G."/>
            <person name="Hibbett D."/>
            <person name="Henrissat B."/>
            <person name="Matheny P.B."/>
            <person name="Labbe J."/>
            <person name="Martin F.M."/>
        </authorList>
    </citation>
    <scope>NUCLEOTIDE SEQUENCE</scope>
    <source>
        <strain evidence="1">EC-137</strain>
    </source>
</reference>
<protein>
    <submittedName>
        <fullName evidence="1">Fungal hydrophobin</fullName>
    </submittedName>
</protein>
<evidence type="ECO:0000313" key="1">
    <source>
        <dbReference type="EMBL" id="KAI0033490.1"/>
    </source>
</evidence>
<dbReference type="Proteomes" id="UP000814128">
    <property type="component" value="Unassembled WGS sequence"/>
</dbReference>
<gene>
    <name evidence="1" type="ORF">K488DRAFT_84850</name>
</gene>
<reference evidence="1" key="1">
    <citation type="submission" date="2021-02" db="EMBL/GenBank/DDBJ databases">
        <authorList>
            <consortium name="DOE Joint Genome Institute"/>
            <person name="Ahrendt S."/>
            <person name="Looney B.P."/>
            <person name="Miyauchi S."/>
            <person name="Morin E."/>
            <person name="Drula E."/>
            <person name="Courty P.E."/>
            <person name="Chicoki N."/>
            <person name="Fauchery L."/>
            <person name="Kohler A."/>
            <person name="Kuo A."/>
            <person name="Labutti K."/>
            <person name="Pangilinan J."/>
            <person name="Lipzen A."/>
            <person name="Riley R."/>
            <person name="Andreopoulos W."/>
            <person name="He G."/>
            <person name="Johnson J."/>
            <person name="Barry K.W."/>
            <person name="Grigoriev I.V."/>
            <person name="Nagy L."/>
            <person name="Hibbett D."/>
            <person name="Henrissat B."/>
            <person name="Matheny P.B."/>
            <person name="Labbe J."/>
            <person name="Martin F."/>
        </authorList>
    </citation>
    <scope>NUCLEOTIDE SEQUENCE</scope>
    <source>
        <strain evidence="1">EC-137</strain>
    </source>
</reference>